<dbReference type="RefSeq" id="WP_213412480.1">
    <property type="nucleotide sequence ID" value="NZ_BOVK01000031.1"/>
</dbReference>
<proteinExistence type="predicted"/>
<organism evidence="1 2">
    <name type="scientific">Xylanibacillus composti</name>
    <dbReference type="NCBI Taxonomy" id="1572762"/>
    <lineage>
        <taxon>Bacteria</taxon>
        <taxon>Bacillati</taxon>
        <taxon>Bacillota</taxon>
        <taxon>Bacilli</taxon>
        <taxon>Bacillales</taxon>
        <taxon>Paenibacillaceae</taxon>
        <taxon>Xylanibacillus</taxon>
    </lineage>
</organism>
<name>A0A8J4M3N6_9BACL</name>
<dbReference type="Proteomes" id="UP000677918">
    <property type="component" value="Unassembled WGS sequence"/>
</dbReference>
<evidence type="ECO:0000313" key="1">
    <source>
        <dbReference type="EMBL" id="GIQ69696.1"/>
    </source>
</evidence>
<sequence>MFQFAYRQLELLPIQPQGEVQDVAVFTGEHYSKNELERKLEQCESNLCLENL</sequence>
<gene>
    <name evidence="1" type="ORF">XYCOK13_25200</name>
</gene>
<dbReference type="AlphaFoldDB" id="A0A8J4M3N6"/>
<accession>A0A8J4M3N6</accession>
<protein>
    <submittedName>
        <fullName evidence="1">Uncharacterized protein</fullName>
    </submittedName>
</protein>
<comment type="caution">
    <text evidence="1">The sequence shown here is derived from an EMBL/GenBank/DDBJ whole genome shotgun (WGS) entry which is preliminary data.</text>
</comment>
<reference evidence="1" key="1">
    <citation type="submission" date="2021-04" db="EMBL/GenBank/DDBJ databases">
        <title>Draft genome sequence of Xylanibacillus composti strain K13.</title>
        <authorList>
            <person name="Uke A."/>
            <person name="Chhe C."/>
            <person name="Baramee S."/>
            <person name="Kosugi A."/>
        </authorList>
    </citation>
    <scope>NUCLEOTIDE SEQUENCE</scope>
    <source>
        <strain evidence="1">K13</strain>
    </source>
</reference>
<dbReference type="EMBL" id="BOVK01000031">
    <property type="protein sequence ID" value="GIQ69696.1"/>
    <property type="molecule type" value="Genomic_DNA"/>
</dbReference>
<keyword evidence="2" id="KW-1185">Reference proteome</keyword>
<evidence type="ECO:0000313" key="2">
    <source>
        <dbReference type="Proteomes" id="UP000677918"/>
    </source>
</evidence>